<evidence type="ECO:0000259" key="1">
    <source>
        <dbReference type="SMART" id="SM00829"/>
    </source>
</evidence>
<reference evidence="2" key="1">
    <citation type="submission" date="2017-07" db="EMBL/GenBank/DDBJ databases">
        <title>The cable genome - Insights into the physiology and evolution of filamentous bacteria capable of sulfide oxidation via long distance electron transfer.</title>
        <authorList>
            <person name="Thorup C."/>
            <person name="Bjerg J.T."/>
            <person name="Schreiber L."/>
            <person name="Nielsen L.P."/>
            <person name="Kjeldsen K.U."/>
            <person name="Boesen T."/>
            <person name="Boggild A."/>
            <person name="Meysman F."/>
            <person name="Geelhoed J."/>
            <person name="Schramm A."/>
        </authorList>
    </citation>
    <scope>NUCLEOTIDE SEQUENCE [LARGE SCALE GENOMIC DNA]</scope>
    <source>
        <strain evidence="2">GS</strain>
    </source>
</reference>
<evidence type="ECO:0000313" key="2">
    <source>
        <dbReference type="EMBL" id="TAA75233.1"/>
    </source>
</evidence>
<evidence type="ECO:0000313" key="3">
    <source>
        <dbReference type="Proteomes" id="UP000316238"/>
    </source>
</evidence>
<protein>
    <submittedName>
        <fullName evidence="2">Quinone oxidoreductase, YhdH/YhfP family</fullName>
    </submittedName>
</protein>
<proteinExistence type="predicted"/>
<accession>A0A521G2P1</accession>
<dbReference type="PANTHER" id="PTHR43677">
    <property type="entry name" value="SHORT-CHAIN DEHYDROGENASE/REDUCTASE"/>
    <property type="match status" value="1"/>
</dbReference>
<dbReference type="SUPFAM" id="SSF50129">
    <property type="entry name" value="GroES-like"/>
    <property type="match status" value="1"/>
</dbReference>
<dbReference type="GO" id="GO:0043957">
    <property type="term" value="F:acryloyl-CoA reductase (NADPH) activity"/>
    <property type="evidence" value="ECO:0007669"/>
    <property type="project" value="TreeGrafter"/>
</dbReference>
<dbReference type="Gene3D" id="3.40.50.720">
    <property type="entry name" value="NAD(P)-binding Rossmann-like Domain"/>
    <property type="match status" value="1"/>
</dbReference>
<keyword evidence="3" id="KW-1185">Reference proteome</keyword>
<dbReference type="SUPFAM" id="SSF51735">
    <property type="entry name" value="NAD(P)-binding Rossmann-fold domains"/>
    <property type="match status" value="1"/>
</dbReference>
<dbReference type="InterPro" id="IPR051397">
    <property type="entry name" value="Zn-ADH-like_protein"/>
</dbReference>
<dbReference type="Pfam" id="PF08240">
    <property type="entry name" value="ADH_N"/>
    <property type="match status" value="1"/>
</dbReference>
<feature type="domain" description="Enoyl reductase (ER)" evidence="1">
    <location>
        <begin position="16"/>
        <end position="332"/>
    </location>
</feature>
<dbReference type="NCBIfam" id="TIGR02823">
    <property type="entry name" value="oxido_YhdH"/>
    <property type="match status" value="1"/>
</dbReference>
<organism evidence="2 3">
    <name type="scientific">Candidatus Electronema aureum</name>
    <dbReference type="NCBI Taxonomy" id="2005002"/>
    <lineage>
        <taxon>Bacteria</taxon>
        <taxon>Pseudomonadati</taxon>
        <taxon>Thermodesulfobacteriota</taxon>
        <taxon>Desulfobulbia</taxon>
        <taxon>Desulfobulbales</taxon>
        <taxon>Desulfobulbaceae</taxon>
        <taxon>Candidatus Electronema</taxon>
    </lineage>
</organism>
<name>A0A521G2P1_9BACT</name>
<comment type="caution">
    <text evidence="2">The sequence shown here is derived from an EMBL/GenBank/DDBJ whole genome shotgun (WGS) entry which is preliminary data.</text>
</comment>
<dbReference type="InterPro" id="IPR013154">
    <property type="entry name" value="ADH-like_N"/>
</dbReference>
<dbReference type="InterPro" id="IPR013149">
    <property type="entry name" value="ADH-like_C"/>
</dbReference>
<dbReference type="EMBL" id="NQJD01000009">
    <property type="protein sequence ID" value="TAA75233.1"/>
    <property type="molecule type" value="Genomic_DNA"/>
</dbReference>
<dbReference type="AlphaFoldDB" id="A0A521G2P1"/>
<dbReference type="InterPro" id="IPR020843">
    <property type="entry name" value="ER"/>
</dbReference>
<dbReference type="SMART" id="SM00829">
    <property type="entry name" value="PKS_ER"/>
    <property type="match status" value="1"/>
</dbReference>
<sequence>MNKTTTFRALVVREEGGSFQRAVEERRIADLPPGDVLIRVHFSSLNYKDALSASGNRGVTKKYPHTPGIDAVGVVAASTVPQFTEGDEVVCMCYDLGMNTPGGFGEYIRVPAGWVLPKPEPLSLYEAMQIGTAGFTAAQCVDKLLALGLRPEQGPVLVTGATGGVGSLACALLAKLGFAVTAVTGKESEHDFLRQLGCTAVLNRQQAIGRASAALLRERWAGVVDTVGGEILAGAIKTTQYGGIVTCCGNAASGELPLTVYPFILRGVSLVGIDSAECPLSRREEIWAKLAGPWRTALPDTLKQLSVRIDLDQVSEAVDAMLAGQIRGRIVVDLTGEKV</sequence>
<dbReference type="InterPro" id="IPR011032">
    <property type="entry name" value="GroES-like_sf"/>
</dbReference>
<dbReference type="Pfam" id="PF00107">
    <property type="entry name" value="ADH_zinc_N"/>
    <property type="match status" value="1"/>
</dbReference>
<dbReference type="InterPro" id="IPR014188">
    <property type="entry name" value="Acrylyl-CoA_reductase_AcuI"/>
</dbReference>
<dbReference type="Proteomes" id="UP000316238">
    <property type="component" value="Unassembled WGS sequence"/>
</dbReference>
<dbReference type="Gene3D" id="3.90.180.10">
    <property type="entry name" value="Medium-chain alcohol dehydrogenases, catalytic domain"/>
    <property type="match status" value="1"/>
</dbReference>
<dbReference type="CDD" id="cd05280">
    <property type="entry name" value="MDR_yhdh_yhfp"/>
    <property type="match status" value="1"/>
</dbReference>
<gene>
    <name evidence="2" type="ORF">CDV28_10946</name>
</gene>
<dbReference type="InterPro" id="IPR036291">
    <property type="entry name" value="NAD(P)-bd_dom_sf"/>
</dbReference>
<dbReference type="PANTHER" id="PTHR43677:SF1">
    <property type="entry name" value="ACRYLYL-COA REDUCTASE ACUI-RELATED"/>
    <property type="match status" value="1"/>
</dbReference>